<organism evidence="2 3">
    <name type="scientific">Nocardia otitidiscaviarum</name>
    <dbReference type="NCBI Taxonomy" id="1823"/>
    <lineage>
        <taxon>Bacteria</taxon>
        <taxon>Bacillati</taxon>
        <taxon>Actinomycetota</taxon>
        <taxon>Actinomycetes</taxon>
        <taxon>Mycobacteriales</taxon>
        <taxon>Nocardiaceae</taxon>
        <taxon>Nocardia</taxon>
    </lineage>
</organism>
<keyword evidence="1" id="KW-1133">Transmembrane helix</keyword>
<sequence length="63" mass="7031">MSWDLVLTFLWVFPLSFALTMLTVGLCMTVVVKAHGYPLRSLLDVFRRQSPSPGCRGDIGPYA</sequence>
<protein>
    <submittedName>
        <fullName evidence="2">Uncharacterized protein</fullName>
    </submittedName>
</protein>
<keyword evidence="1" id="KW-0472">Membrane</keyword>
<dbReference type="EMBL" id="UGRY01000002">
    <property type="protein sequence ID" value="SUA76859.1"/>
    <property type="molecule type" value="Genomic_DNA"/>
</dbReference>
<reference evidence="2 3" key="1">
    <citation type="submission" date="2018-06" db="EMBL/GenBank/DDBJ databases">
        <authorList>
            <consortium name="Pathogen Informatics"/>
            <person name="Doyle S."/>
        </authorList>
    </citation>
    <scope>NUCLEOTIDE SEQUENCE [LARGE SCALE GENOMIC DNA]</scope>
    <source>
        <strain evidence="2 3">NCTC1934</strain>
    </source>
</reference>
<feature type="transmembrane region" description="Helical" evidence="1">
    <location>
        <begin position="6"/>
        <end position="32"/>
    </location>
</feature>
<proteinExistence type="predicted"/>
<keyword evidence="1" id="KW-0812">Transmembrane</keyword>
<name>A0A378YKC5_9NOCA</name>
<accession>A0A378YKC5</accession>
<evidence type="ECO:0000256" key="1">
    <source>
        <dbReference type="SAM" id="Phobius"/>
    </source>
</evidence>
<evidence type="ECO:0000313" key="2">
    <source>
        <dbReference type="EMBL" id="SUA76859.1"/>
    </source>
</evidence>
<gene>
    <name evidence="2" type="ORF">NCTC1934_02747</name>
</gene>
<dbReference type="AlphaFoldDB" id="A0A378YKC5"/>
<keyword evidence="3" id="KW-1185">Reference proteome</keyword>
<evidence type="ECO:0000313" key="3">
    <source>
        <dbReference type="Proteomes" id="UP000255467"/>
    </source>
</evidence>
<dbReference type="Proteomes" id="UP000255467">
    <property type="component" value="Unassembled WGS sequence"/>
</dbReference>